<evidence type="ECO:0000313" key="2">
    <source>
        <dbReference type="Proteomes" id="UP000325577"/>
    </source>
</evidence>
<organism evidence="1 2">
    <name type="scientific">Nyssa sinensis</name>
    <dbReference type="NCBI Taxonomy" id="561372"/>
    <lineage>
        <taxon>Eukaryota</taxon>
        <taxon>Viridiplantae</taxon>
        <taxon>Streptophyta</taxon>
        <taxon>Embryophyta</taxon>
        <taxon>Tracheophyta</taxon>
        <taxon>Spermatophyta</taxon>
        <taxon>Magnoliopsida</taxon>
        <taxon>eudicotyledons</taxon>
        <taxon>Gunneridae</taxon>
        <taxon>Pentapetalae</taxon>
        <taxon>asterids</taxon>
        <taxon>Cornales</taxon>
        <taxon>Nyssaceae</taxon>
        <taxon>Nyssa</taxon>
    </lineage>
</organism>
<dbReference type="AlphaFoldDB" id="A0A5J4ZAT7"/>
<proteinExistence type="predicted"/>
<sequence length="81" mass="8769">MRNPLRHGSMLRPLFSSIIGDETASNNRSVCFLPSDRNCIFFNHLCASLPIAVPPPSSRSTVSSSIFGSFEAGSPDLRFPG</sequence>
<reference evidence="1 2" key="1">
    <citation type="submission" date="2019-09" db="EMBL/GenBank/DDBJ databases">
        <title>A chromosome-level genome assembly of the Chinese tupelo Nyssa sinensis.</title>
        <authorList>
            <person name="Yang X."/>
            <person name="Kang M."/>
            <person name="Yang Y."/>
            <person name="Xiong H."/>
            <person name="Wang M."/>
            <person name="Zhang Z."/>
            <person name="Wang Z."/>
            <person name="Wu H."/>
            <person name="Ma T."/>
            <person name="Liu J."/>
            <person name="Xi Z."/>
        </authorList>
    </citation>
    <scope>NUCLEOTIDE SEQUENCE [LARGE SCALE GENOMIC DNA]</scope>
    <source>
        <strain evidence="1">J267</strain>
        <tissue evidence="1">Leaf</tissue>
    </source>
</reference>
<protein>
    <submittedName>
        <fullName evidence="1">Uncharacterized protein</fullName>
    </submittedName>
</protein>
<keyword evidence="2" id="KW-1185">Reference proteome</keyword>
<gene>
    <name evidence="1" type="ORF">F0562_017985</name>
</gene>
<evidence type="ECO:0000313" key="1">
    <source>
        <dbReference type="EMBL" id="KAA8514806.1"/>
    </source>
</evidence>
<accession>A0A5J4ZAT7</accession>
<name>A0A5J4ZAT7_9ASTE</name>
<dbReference type="Proteomes" id="UP000325577">
    <property type="component" value="Linkage Group LG9"/>
</dbReference>
<dbReference type="EMBL" id="CM018052">
    <property type="protein sequence ID" value="KAA8514806.1"/>
    <property type="molecule type" value="Genomic_DNA"/>
</dbReference>